<organism evidence="4">
    <name type="scientific">Schistocephalus solidus</name>
    <name type="common">Tapeworm</name>
    <dbReference type="NCBI Taxonomy" id="70667"/>
    <lineage>
        <taxon>Eukaryota</taxon>
        <taxon>Metazoa</taxon>
        <taxon>Spiralia</taxon>
        <taxon>Lophotrochozoa</taxon>
        <taxon>Platyhelminthes</taxon>
        <taxon>Cestoda</taxon>
        <taxon>Eucestoda</taxon>
        <taxon>Diphyllobothriidea</taxon>
        <taxon>Diphyllobothriidae</taxon>
        <taxon>Schistocephalus</taxon>
    </lineage>
</organism>
<name>A0A183T7U5_SCHSO</name>
<reference evidence="2 3" key="2">
    <citation type="submission" date="2018-11" db="EMBL/GenBank/DDBJ databases">
        <authorList>
            <consortium name="Pathogen Informatics"/>
        </authorList>
    </citation>
    <scope>NUCLEOTIDE SEQUENCE [LARGE SCALE GENOMIC DNA]</scope>
    <source>
        <strain evidence="2 3">NST_G2</strain>
    </source>
</reference>
<feature type="region of interest" description="Disordered" evidence="1">
    <location>
        <begin position="93"/>
        <end position="128"/>
    </location>
</feature>
<gene>
    <name evidence="2" type="ORF">SSLN_LOCUS12543</name>
</gene>
<dbReference type="SUPFAM" id="SSF50630">
    <property type="entry name" value="Acid proteases"/>
    <property type="match status" value="1"/>
</dbReference>
<evidence type="ECO:0000313" key="2">
    <source>
        <dbReference type="EMBL" id="VDL98928.1"/>
    </source>
</evidence>
<accession>A0A183T7U5</accession>
<reference evidence="4" key="1">
    <citation type="submission" date="2016-06" db="UniProtKB">
        <authorList>
            <consortium name="WormBaseParasite"/>
        </authorList>
    </citation>
    <scope>IDENTIFICATION</scope>
</reference>
<dbReference type="InterPro" id="IPR021109">
    <property type="entry name" value="Peptidase_aspartic_dom_sf"/>
</dbReference>
<protein>
    <submittedName>
        <fullName evidence="4">CBS domain-containing protein</fullName>
    </submittedName>
</protein>
<feature type="compositionally biased region" description="Basic residues" evidence="1">
    <location>
        <begin position="114"/>
        <end position="125"/>
    </location>
</feature>
<dbReference type="EMBL" id="UYSU01037352">
    <property type="protein sequence ID" value="VDL98928.1"/>
    <property type="molecule type" value="Genomic_DNA"/>
</dbReference>
<dbReference type="WBParaSite" id="SSLN_0001301501-mRNA-1">
    <property type="protein sequence ID" value="SSLN_0001301501-mRNA-1"/>
    <property type="gene ID" value="SSLN_0001301501"/>
</dbReference>
<keyword evidence="3" id="KW-1185">Reference proteome</keyword>
<proteinExistence type="predicted"/>
<evidence type="ECO:0000313" key="3">
    <source>
        <dbReference type="Proteomes" id="UP000275846"/>
    </source>
</evidence>
<sequence>MVTQFSLQLHTASDIIIISERLWQSLGGPTMQQTSHSATSACGGLIRLMEQLQCCVAFRGTTSNAICYVTKSDLNLLSLDWIEQLTQRSLQSGADSCRAHRPHHGNSSTDRFSAPRRPRSLHTHSSRAASASWKSTSLPYKETSSLCSLASCRC</sequence>
<evidence type="ECO:0000256" key="1">
    <source>
        <dbReference type="SAM" id="MobiDB-lite"/>
    </source>
</evidence>
<evidence type="ECO:0000313" key="4">
    <source>
        <dbReference type="WBParaSite" id="SSLN_0001301501-mRNA-1"/>
    </source>
</evidence>
<dbReference type="Proteomes" id="UP000275846">
    <property type="component" value="Unassembled WGS sequence"/>
</dbReference>
<dbReference type="OrthoDB" id="5855506at2759"/>
<dbReference type="AlphaFoldDB" id="A0A183T7U5"/>